<proteinExistence type="inferred from homology"/>
<dbReference type="PANTHER" id="PTHR33516">
    <property type="entry name" value="LEXA REPRESSOR"/>
    <property type="match status" value="1"/>
</dbReference>
<evidence type="ECO:0000313" key="9">
    <source>
        <dbReference type="EMBL" id="OPH61793.1"/>
    </source>
</evidence>
<dbReference type="Pfam" id="PF01381">
    <property type="entry name" value="HTH_3"/>
    <property type="match status" value="1"/>
</dbReference>
<keyword evidence="10" id="KW-1185">Reference proteome</keyword>
<keyword evidence="4 7" id="KW-0068">Autocatalytic cleavage</keyword>
<dbReference type="EMBL" id="MBTG01000001">
    <property type="protein sequence ID" value="OPH61793.1"/>
    <property type="molecule type" value="Genomic_DNA"/>
</dbReference>
<dbReference type="PROSITE" id="PS50943">
    <property type="entry name" value="HTH_CROC1"/>
    <property type="match status" value="1"/>
</dbReference>
<dbReference type="GO" id="GO:0006355">
    <property type="term" value="P:regulation of DNA-templated transcription"/>
    <property type="evidence" value="ECO:0007669"/>
    <property type="project" value="InterPro"/>
</dbReference>
<dbReference type="Pfam" id="PF00717">
    <property type="entry name" value="Peptidase_S24"/>
    <property type="match status" value="1"/>
</dbReference>
<dbReference type="SMART" id="SM00530">
    <property type="entry name" value="HTH_XRE"/>
    <property type="match status" value="1"/>
</dbReference>
<comment type="caution">
    <text evidence="9">The sequence shown here is derived from an EMBL/GenBank/DDBJ whole genome shotgun (WGS) entry which is preliminary data.</text>
</comment>
<dbReference type="CDD" id="cd06529">
    <property type="entry name" value="S24_LexA-like"/>
    <property type="match status" value="1"/>
</dbReference>
<keyword evidence="6" id="KW-0742">SOS response</keyword>
<gene>
    <name evidence="9" type="ORF">BC351_00705</name>
</gene>
<evidence type="ECO:0000256" key="3">
    <source>
        <dbReference type="ARBA" id="ARBA00022801"/>
    </source>
</evidence>
<dbReference type="InterPro" id="IPR006197">
    <property type="entry name" value="Peptidase_S24_LexA"/>
</dbReference>
<sequence>MVKSDLSASNRFLSDATKSLQATFGECVKLARNQKGLSLRKLGEITGISYSHLSKIERGEHSPEKATIDNLANTLDLNKEDLYILAGYVPKSYIIESTVGSGKSMFIKQMLKGKYGENNIKYVPINDELDLNDLHYNNILKTIFDMYQKLITDQDFESILSKHYRSFFAIPEDRKEEFYKILLHEKFELLDDKDKFKLIEIVDLRNSLARAEVAANLEENNINNLIITKSLTRSSDKINELMQNFGSVNRINNRVDNDSFIQIPIYGEIKAGYDFLGEQNVIGYEITSKNSISDGEYFYLKVKGDSMIDDGIIDGCKVLVKKQSNVENGKIGVVIINNEEATLKRVFYEGNKVILMAANKSENILPRTYDLNEVLIQGQVKSYVVDL</sequence>
<keyword evidence="3 7" id="KW-0378">Hydrolase</keyword>
<dbReference type="GO" id="GO:0016787">
    <property type="term" value="F:hydrolase activity"/>
    <property type="evidence" value="ECO:0007669"/>
    <property type="project" value="UniProtKB-KW"/>
</dbReference>
<dbReference type="GO" id="GO:0006281">
    <property type="term" value="P:DNA repair"/>
    <property type="evidence" value="ECO:0007669"/>
    <property type="project" value="UniProtKB-KW"/>
</dbReference>
<evidence type="ECO:0000256" key="4">
    <source>
        <dbReference type="ARBA" id="ARBA00022813"/>
    </source>
</evidence>
<comment type="similarity">
    <text evidence="1 7">Belongs to the peptidase S24 family.</text>
</comment>
<evidence type="ECO:0000256" key="1">
    <source>
        <dbReference type="ARBA" id="ARBA00007484"/>
    </source>
</evidence>
<dbReference type="SUPFAM" id="SSF51306">
    <property type="entry name" value="LexA/Signal peptidase"/>
    <property type="match status" value="1"/>
</dbReference>
<evidence type="ECO:0000259" key="8">
    <source>
        <dbReference type="PROSITE" id="PS50943"/>
    </source>
</evidence>
<protein>
    <recommendedName>
        <fullName evidence="8">HTH cro/C1-type domain-containing protein</fullName>
    </recommendedName>
</protein>
<dbReference type="Proteomes" id="UP000190626">
    <property type="component" value="Unassembled WGS sequence"/>
</dbReference>
<dbReference type="InterPro" id="IPR015927">
    <property type="entry name" value="Peptidase_S24_S26A/B/C"/>
</dbReference>
<dbReference type="InterPro" id="IPR050077">
    <property type="entry name" value="LexA_repressor"/>
</dbReference>
<feature type="domain" description="HTH cro/C1-type" evidence="8">
    <location>
        <begin position="28"/>
        <end position="82"/>
    </location>
</feature>
<dbReference type="InterPro" id="IPR036286">
    <property type="entry name" value="LexA/Signal_pep-like_sf"/>
</dbReference>
<evidence type="ECO:0000313" key="10">
    <source>
        <dbReference type="Proteomes" id="UP000190626"/>
    </source>
</evidence>
<dbReference type="PANTHER" id="PTHR33516:SF2">
    <property type="entry name" value="LEXA REPRESSOR-RELATED"/>
    <property type="match status" value="1"/>
</dbReference>
<dbReference type="Gene3D" id="1.10.260.40">
    <property type="entry name" value="lambda repressor-like DNA-binding domains"/>
    <property type="match status" value="1"/>
</dbReference>
<name>A0A1V4HTG3_9BACL</name>
<dbReference type="GO" id="GO:0003677">
    <property type="term" value="F:DNA binding"/>
    <property type="evidence" value="ECO:0007669"/>
    <property type="project" value="InterPro"/>
</dbReference>
<dbReference type="InterPro" id="IPR001387">
    <property type="entry name" value="Cro/C1-type_HTH"/>
</dbReference>
<dbReference type="RefSeq" id="WP_079408792.1">
    <property type="nucleotide sequence ID" value="NZ_MBTG01000001.1"/>
</dbReference>
<dbReference type="Gene3D" id="2.10.109.10">
    <property type="entry name" value="Umud Fragment, subunit A"/>
    <property type="match status" value="1"/>
</dbReference>
<organism evidence="9 10">
    <name type="scientific">Paenibacillus ferrarius</name>
    <dbReference type="NCBI Taxonomy" id="1469647"/>
    <lineage>
        <taxon>Bacteria</taxon>
        <taxon>Bacillati</taxon>
        <taxon>Bacillota</taxon>
        <taxon>Bacilli</taxon>
        <taxon>Bacillales</taxon>
        <taxon>Paenibacillaceae</taxon>
        <taxon>Paenibacillus</taxon>
    </lineage>
</organism>
<evidence type="ECO:0000256" key="2">
    <source>
        <dbReference type="ARBA" id="ARBA00022763"/>
    </source>
</evidence>
<reference evidence="10" key="1">
    <citation type="submission" date="2016-07" db="EMBL/GenBank/DDBJ databases">
        <authorList>
            <person name="Florea S."/>
            <person name="Webb J.S."/>
            <person name="Jaromczyk J."/>
            <person name="Schardl C.L."/>
        </authorList>
    </citation>
    <scope>NUCLEOTIDE SEQUENCE [LARGE SCALE GENOMIC DNA]</scope>
    <source>
        <strain evidence="10">CY1</strain>
    </source>
</reference>
<dbReference type="PRINTS" id="PR00726">
    <property type="entry name" value="LEXASERPTASE"/>
</dbReference>
<dbReference type="OrthoDB" id="194368at2"/>
<dbReference type="AlphaFoldDB" id="A0A1V4HTG3"/>
<evidence type="ECO:0000256" key="5">
    <source>
        <dbReference type="ARBA" id="ARBA00023204"/>
    </source>
</evidence>
<dbReference type="InterPro" id="IPR010982">
    <property type="entry name" value="Lambda_DNA-bd_dom_sf"/>
</dbReference>
<evidence type="ECO:0000256" key="6">
    <source>
        <dbReference type="ARBA" id="ARBA00023236"/>
    </source>
</evidence>
<keyword evidence="2" id="KW-0227">DNA damage</keyword>
<dbReference type="CDD" id="cd00093">
    <property type="entry name" value="HTH_XRE"/>
    <property type="match status" value="1"/>
</dbReference>
<accession>A0A1V4HTG3</accession>
<dbReference type="SUPFAM" id="SSF47413">
    <property type="entry name" value="lambda repressor-like DNA-binding domains"/>
    <property type="match status" value="1"/>
</dbReference>
<dbReference type="GO" id="GO:0009432">
    <property type="term" value="P:SOS response"/>
    <property type="evidence" value="ECO:0007669"/>
    <property type="project" value="UniProtKB-KW"/>
</dbReference>
<keyword evidence="5" id="KW-0234">DNA repair</keyword>
<dbReference type="InterPro" id="IPR039418">
    <property type="entry name" value="LexA-like"/>
</dbReference>
<evidence type="ECO:0000256" key="7">
    <source>
        <dbReference type="RuleBase" id="RU003991"/>
    </source>
</evidence>
<dbReference type="STRING" id="1469647.BC351_00705"/>